<evidence type="ECO:0000256" key="1">
    <source>
        <dbReference type="ARBA" id="ARBA00022741"/>
    </source>
</evidence>
<dbReference type="Pfam" id="PF12684">
    <property type="entry name" value="DUF3799"/>
    <property type="match status" value="1"/>
</dbReference>
<dbReference type="AlphaFoldDB" id="A0A5P8M9I6"/>
<dbReference type="Gene3D" id="3.90.320.10">
    <property type="match status" value="1"/>
</dbReference>
<proteinExistence type="predicted"/>
<dbReference type="InterPro" id="IPR024432">
    <property type="entry name" value="Put_RecE_PDDEXK-like_dom"/>
</dbReference>
<sequence>MKTFRLSDANYYSREANQHYMSATLFKQFLACEAEALAELRGVWTLERSPTALLVGNYLHSYFESPEAHQEFIKANAWSIYKPRAATKKDEKDGVEIREIEGKDNTKKKIVLTNEMYADYPKADKMIKVLDDDQTFRKVYQGNKEEILTGEIGGMPWMGKVDCFDPTKSFFLDLKTTEDLHKRHWIQAGDRGHWGSFVEAYSYPLQMAVYQELIRQNYGTRPAPILVAVTKQDPPDKAFVAIPQDDLDEAMQQLLDAQPRIEQVIAGETNPYRCEQCDYCRATKHLGQIISMNELIE</sequence>
<accession>A0A5P8M9I6</accession>
<dbReference type="GO" id="GO:0005524">
    <property type="term" value="F:ATP binding"/>
    <property type="evidence" value="ECO:0007669"/>
    <property type="project" value="UniProtKB-KW"/>
</dbReference>
<dbReference type="KEGG" id="lhb:D1010_05745"/>
<reference evidence="4 5" key="1">
    <citation type="submission" date="2019-10" db="EMBL/GenBank/DDBJ databases">
        <title>The completed genome of Lactobacillus harbinensis M1.</title>
        <authorList>
            <person name="Zheng Y."/>
        </authorList>
    </citation>
    <scope>NUCLEOTIDE SEQUENCE [LARGE SCALE GENOMIC DNA]</scope>
    <source>
        <strain evidence="4 5">M1</strain>
    </source>
</reference>
<dbReference type="GO" id="GO:0004386">
    <property type="term" value="F:helicase activity"/>
    <property type="evidence" value="ECO:0007669"/>
    <property type="project" value="UniProtKB-KW"/>
</dbReference>
<evidence type="ECO:0000313" key="4">
    <source>
        <dbReference type="EMBL" id="QFR25178.1"/>
    </source>
</evidence>
<evidence type="ECO:0000256" key="2">
    <source>
        <dbReference type="ARBA" id="ARBA00022806"/>
    </source>
</evidence>
<dbReference type="Proteomes" id="UP000326779">
    <property type="component" value="Chromosome"/>
</dbReference>
<evidence type="ECO:0000313" key="5">
    <source>
        <dbReference type="Proteomes" id="UP000326779"/>
    </source>
</evidence>
<evidence type="ECO:0000256" key="3">
    <source>
        <dbReference type="ARBA" id="ARBA00022840"/>
    </source>
</evidence>
<name>A0A5P8M9I6_9LACO</name>
<keyword evidence="2" id="KW-0378">Hydrolase</keyword>
<keyword evidence="1" id="KW-0547">Nucleotide-binding</keyword>
<protein>
    <submittedName>
        <fullName evidence="4">Uncharacterized protein</fullName>
    </submittedName>
</protein>
<dbReference type="InterPro" id="IPR011604">
    <property type="entry name" value="PDDEXK-like_dom_sf"/>
</dbReference>
<dbReference type="EMBL" id="CP045143">
    <property type="protein sequence ID" value="QFR25178.1"/>
    <property type="molecule type" value="Genomic_DNA"/>
</dbReference>
<keyword evidence="3" id="KW-0067">ATP-binding</keyword>
<gene>
    <name evidence="4" type="ORF">D1010_05745</name>
</gene>
<organism evidence="4 5">
    <name type="scientific">Schleiferilactobacillus harbinensis</name>
    <dbReference type="NCBI Taxonomy" id="304207"/>
    <lineage>
        <taxon>Bacteria</taxon>
        <taxon>Bacillati</taxon>
        <taxon>Bacillota</taxon>
        <taxon>Bacilli</taxon>
        <taxon>Lactobacillales</taxon>
        <taxon>Lactobacillaceae</taxon>
        <taxon>Schleiferilactobacillus</taxon>
    </lineage>
</organism>
<keyword evidence="2" id="KW-0347">Helicase</keyword>